<gene>
    <name evidence="2" type="ORF">HUJ06_029969</name>
</gene>
<feature type="transmembrane region" description="Helical" evidence="1">
    <location>
        <begin position="6"/>
        <end position="26"/>
    </location>
</feature>
<proteinExistence type="predicted"/>
<dbReference type="EMBL" id="DUZY01000002">
    <property type="protein sequence ID" value="DAD28501.1"/>
    <property type="molecule type" value="Genomic_DNA"/>
</dbReference>
<dbReference type="AlphaFoldDB" id="A0A822YAC6"/>
<comment type="caution">
    <text evidence="2">The sequence shown here is derived from an EMBL/GenBank/DDBJ whole genome shotgun (WGS) entry which is preliminary data.</text>
</comment>
<reference evidence="2 3" key="1">
    <citation type="journal article" date="2020" name="Mol. Biol. Evol.">
        <title>Distinct Expression and Methylation Patterns for Genes with Different Fates following a Single Whole-Genome Duplication in Flowering Plants.</title>
        <authorList>
            <person name="Shi T."/>
            <person name="Rahmani R.S."/>
            <person name="Gugger P.F."/>
            <person name="Wang M."/>
            <person name="Li H."/>
            <person name="Zhang Y."/>
            <person name="Li Z."/>
            <person name="Wang Q."/>
            <person name="Van de Peer Y."/>
            <person name="Marchal K."/>
            <person name="Chen J."/>
        </authorList>
    </citation>
    <scope>NUCLEOTIDE SEQUENCE [LARGE SCALE GENOMIC DNA]</scope>
    <source>
        <tissue evidence="2">Leaf</tissue>
    </source>
</reference>
<keyword evidence="3" id="KW-1185">Reference proteome</keyword>
<organism evidence="2 3">
    <name type="scientific">Nelumbo nucifera</name>
    <name type="common">Sacred lotus</name>
    <dbReference type="NCBI Taxonomy" id="4432"/>
    <lineage>
        <taxon>Eukaryota</taxon>
        <taxon>Viridiplantae</taxon>
        <taxon>Streptophyta</taxon>
        <taxon>Embryophyta</taxon>
        <taxon>Tracheophyta</taxon>
        <taxon>Spermatophyta</taxon>
        <taxon>Magnoliopsida</taxon>
        <taxon>Proteales</taxon>
        <taxon>Nelumbonaceae</taxon>
        <taxon>Nelumbo</taxon>
    </lineage>
</organism>
<evidence type="ECO:0000313" key="2">
    <source>
        <dbReference type="EMBL" id="DAD28501.1"/>
    </source>
</evidence>
<keyword evidence="1" id="KW-0472">Membrane</keyword>
<accession>A0A822YAC6</accession>
<name>A0A822YAC6_NELNU</name>
<protein>
    <submittedName>
        <fullName evidence="2">Uncharacterized protein</fullName>
    </submittedName>
</protein>
<keyword evidence="1" id="KW-0812">Transmembrane</keyword>
<evidence type="ECO:0000256" key="1">
    <source>
        <dbReference type="SAM" id="Phobius"/>
    </source>
</evidence>
<evidence type="ECO:0000313" key="3">
    <source>
        <dbReference type="Proteomes" id="UP000607653"/>
    </source>
</evidence>
<keyword evidence="1" id="KW-1133">Transmembrane helix</keyword>
<dbReference type="Proteomes" id="UP000607653">
    <property type="component" value="Unassembled WGS sequence"/>
</dbReference>
<sequence length="62" mass="6712">MGFVVVISLPVILFILILAIACYLLGRARGQTLARPAPPQYYGPPPVLPVPPQAHDHEKPQA</sequence>